<dbReference type="SUPFAM" id="SSF53474">
    <property type="entry name" value="alpha/beta-Hydrolases"/>
    <property type="match status" value="1"/>
</dbReference>
<dbReference type="InterPro" id="IPR029058">
    <property type="entry name" value="AB_hydrolase_fold"/>
</dbReference>
<evidence type="ECO:0008006" key="3">
    <source>
        <dbReference type="Google" id="ProtNLM"/>
    </source>
</evidence>
<gene>
    <name evidence="1" type="ORF">HNR02_002536</name>
</gene>
<proteinExistence type="predicted"/>
<name>A0A853B257_9PSEU</name>
<protein>
    <recommendedName>
        <fullName evidence="3">Alpha/beta hydrolase</fullName>
    </recommendedName>
</protein>
<dbReference type="EMBL" id="JACCFK010000001">
    <property type="protein sequence ID" value="NYI89213.1"/>
    <property type="molecule type" value="Genomic_DNA"/>
</dbReference>
<sequence>MRRGRFASALVTALKGLAVAPVLGRFPRFVLVRLVEEMTDTARDYAKLGSRVLLLGGVKSPAFLRAALDELSVVLPHAQRITFPGLGHSGPDDDGHPCRVADALRAFFTA</sequence>
<keyword evidence="2" id="KW-1185">Reference proteome</keyword>
<organism evidence="1 2">
    <name type="scientific">Amycolatopsis endophytica</name>
    <dbReference type="NCBI Taxonomy" id="860233"/>
    <lineage>
        <taxon>Bacteria</taxon>
        <taxon>Bacillati</taxon>
        <taxon>Actinomycetota</taxon>
        <taxon>Actinomycetes</taxon>
        <taxon>Pseudonocardiales</taxon>
        <taxon>Pseudonocardiaceae</taxon>
        <taxon>Amycolatopsis</taxon>
    </lineage>
</organism>
<dbReference type="Proteomes" id="UP000549616">
    <property type="component" value="Unassembled WGS sequence"/>
</dbReference>
<evidence type="ECO:0000313" key="1">
    <source>
        <dbReference type="EMBL" id="NYI89213.1"/>
    </source>
</evidence>
<reference evidence="1 2" key="1">
    <citation type="submission" date="2020-07" db="EMBL/GenBank/DDBJ databases">
        <title>Sequencing the genomes of 1000 actinobacteria strains.</title>
        <authorList>
            <person name="Klenk H.-P."/>
        </authorList>
    </citation>
    <scope>NUCLEOTIDE SEQUENCE [LARGE SCALE GENOMIC DNA]</scope>
    <source>
        <strain evidence="1 2">DSM 104006</strain>
    </source>
</reference>
<accession>A0A853B257</accession>
<dbReference type="RefSeq" id="WP_179773398.1">
    <property type="nucleotide sequence ID" value="NZ_JACCFK010000001.1"/>
</dbReference>
<comment type="caution">
    <text evidence="1">The sequence shown here is derived from an EMBL/GenBank/DDBJ whole genome shotgun (WGS) entry which is preliminary data.</text>
</comment>
<evidence type="ECO:0000313" key="2">
    <source>
        <dbReference type="Proteomes" id="UP000549616"/>
    </source>
</evidence>
<dbReference type="Gene3D" id="3.40.50.1820">
    <property type="entry name" value="alpha/beta hydrolase"/>
    <property type="match status" value="1"/>
</dbReference>
<dbReference type="AlphaFoldDB" id="A0A853B257"/>